<dbReference type="Pfam" id="PF02156">
    <property type="entry name" value="Glyco_hydro_26"/>
    <property type="match status" value="1"/>
</dbReference>
<organism evidence="7 8">
    <name type="scientific">Actinospica durhamensis</name>
    <dbReference type="NCBI Taxonomy" id="1508375"/>
    <lineage>
        <taxon>Bacteria</taxon>
        <taxon>Bacillati</taxon>
        <taxon>Actinomycetota</taxon>
        <taxon>Actinomycetes</taxon>
        <taxon>Catenulisporales</taxon>
        <taxon>Actinospicaceae</taxon>
        <taxon>Actinospica</taxon>
    </lineage>
</organism>
<keyword evidence="5" id="KW-0732">Signal</keyword>
<dbReference type="SUPFAM" id="SSF51445">
    <property type="entry name" value="(Trans)glycosidases"/>
    <property type="match status" value="1"/>
</dbReference>
<evidence type="ECO:0000256" key="2">
    <source>
        <dbReference type="ARBA" id="ARBA00022801"/>
    </source>
</evidence>
<dbReference type="InterPro" id="IPR000805">
    <property type="entry name" value="Glyco_hydro_26"/>
</dbReference>
<evidence type="ECO:0000256" key="1">
    <source>
        <dbReference type="ARBA" id="ARBA00007754"/>
    </source>
</evidence>
<keyword evidence="3 4" id="KW-0326">Glycosidase</keyword>
<keyword evidence="2 4" id="KW-0378">Hydrolase</keyword>
<dbReference type="EMBL" id="JAGSOG010000165">
    <property type="protein sequence ID" value="MBR7836849.1"/>
    <property type="molecule type" value="Genomic_DNA"/>
</dbReference>
<evidence type="ECO:0000313" key="8">
    <source>
        <dbReference type="Proteomes" id="UP000675781"/>
    </source>
</evidence>
<dbReference type="GO" id="GO:0016985">
    <property type="term" value="F:mannan endo-1,4-beta-mannosidase activity"/>
    <property type="evidence" value="ECO:0007669"/>
    <property type="project" value="InterPro"/>
</dbReference>
<dbReference type="Gene3D" id="3.20.20.80">
    <property type="entry name" value="Glycosidases"/>
    <property type="match status" value="1"/>
</dbReference>
<feature type="domain" description="GH26" evidence="6">
    <location>
        <begin position="42"/>
        <end position="368"/>
    </location>
</feature>
<dbReference type="PROSITE" id="PS51764">
    <property type="entry name" value="GH26"/>
    <property type="match status" value="1"/>
</dbReference>
<sequence length="379" mass="38812">MMLLAAAAALGATGVSAAGCGSAATAPAAVGTPSPADTRAGTAARAELAWLAALPARGTGPRLVSGYFGGYGSGFDAHTWSVNGTFPGLTGCDYADLPSGGQPVIDTSCDTALRQYAADGGLVTVSVHGPNPSGAAFTTPMDPAQFTQLTQPDTAIGRTWDTQLTQIAAGLARLTDAGVPVLFRPLLEMNGQAFWWSGQSPAVFRQVWQRMFAYVDTALGASGHQVLWVWSPGCEATDGVGGDASNGISTTDYYPGGRYVDVIGADCYTNAPAGPATARTDDVPRTYQELSGLAENQGKPFAFAELGGNNGNDEADSAVDFAAWNDALHADYPLAAYFLAWNGQVGPTGTHNTNGSRLLTDPGVINQPVGLARVSAAAS</sequence>
<dbReference type="InterPro" id="IPR022790">
    <property type="entry name" value="GH26_dom"/>
</dbReference>
<protein>
    <recommendedName>
        <fullName evidence="6">GH26 domain-containing protein</fullName>
    </recommendedName>
</protein>
<dbReference type="GO" id="GO:0006080">
    <property type="term" value="P:substituted mannan metabolic process"/>
    <property type="evidence" value="ECO:0007669"/>
    <property type="project" value="InterPro"/>
</dbReference>
<dbReference type="AlphaFoldDB" id="A0A941IR06"/>
<feature type="active site" description="Nucleophile" evidence="4">
    <location>
        <position position="305"/>
    </location>
</feature>
<comment type="caution">
    <text evidence="7">The sequence shown here is derived from an EMBL/GenBank/DDBJ whole genome shotgun (WGS) entry which is preliminary data.</text>
</comment>
<dbReference type="Proteomes" id="UP000675781">
    <property type="component" value="Unassembled WGS sequence"/>
</dbReference>
<name>A0A941IR06_9ACTN</name>
<dbReference type="PANTHER" id="PTHR40079:SF4">
    <property type="entry name" value="GH26 DOMAIN-CONTAINING PROTEIN-RELATED"/>
    <property type="match status" value="1"/>
</dbReference>
<dbReference type="PRINTS" id="PR00739">
    <property type="entry name" value="GLHYDRLASE26"/>
</dbReference>
<proteinExistence type="inferred from homology"/>
<reference evidence="7" key="1">
    <citation type="submission" date="2021-04" db="EMBL/GenBank/DDBJ databases">
        <title>Genome based classification of Actinospica acidithermotolerans sp. nov., an actinobacterium isolated from an Indonesian hot spring.</title>
        <authorList>
            <person name="Kusuma A.B."/>
            <person name="Putra K.E."/>
            <person name="Nafisah S."/>
            <person name="Loh J."/>
            <person name="Nouioui I."/>
            <person name="Goodfellow M."/>
        </authorList>
    </citation>
    <scope>NUCLEOTIDE SEQUENCE</scope>
    <source>
        <strain evidence="7">CSCA 57</strain>
    </source>
</reference>
<feature type="chain" id="PRO_5038977935" description="GH26 domain-containing protein" evidence="5">
    <location>
        <begin position="18"/>
        <end position="379"/>
    </location>
</feature>
<keyword evidence="8" id="KW-1185">Reference proteome</keyword>
<evidence type="ECO:0000256" key="4">
    <source>
        <dbReference type="PROSITE-ProRule" id="PRU01100"/>
    </source>
</evidence>
<gene>
    <name evidence="7" type="ORF">KDL01_26460</name>
</gene>
<feature type="active site" description="Proton donor" evidence="4">
    <location>
        <position position="188"/>
    </location>
</feature>
<evidence type="ECO:0000256" key="3">
    <source>
        <dbReference type="ARBA" id="ARBA00023295"/>
    </source>
</evidence>
<accession>A0A941IR06</accession>
<evidence type="ECO:0000256" key="5">
    <source>
        <dbReference type="SAM" id="SignalP"/>
    </source>
</evidence>
<dbReference type="PANTHER" id="PTHR40079">
    <property type="entry name" value="MANNAN ENDO-1,4-BETA-MANNOSIDASE E-RELATED"/>
    <property type="match status" value="1"/>
</dbReference>
<comment type="similarity">
    <text evidence="1 4">Belongs to the glycosyl hydrolase 26 family.</text>
</comment>
<evidence type="ECO:0000259" key="6">
    <source>
        <dbReference type="PROSITE" id="PS51764"/>
    </source>
</evidence>
<evidence type="ECO:0000313" key="7">
    <source>
        <dbReference type="EMBL" id="MBR7836849.1"/>
    </source>
</evidence>
<feature type="signal peptide" evidence="5">
    <location>
        <begin position="1"/>
        <end position="17"/>
    </location>
</feature>
<dbReference type="InterPro" id="IPR017853">
    <property type="entry name" value="GH"/>
</dbReference>